<protein>
    <submittedName>
        <fullName evidence="3">Universal stress protein</fullName>
    </submittedName>
</protein>
<dbReference type="KEGG" id="tro:trd_1809"/>
<dbReference type="PRINTS" id="PR01438">
    <property type="entry name" value="UNVRSLSTRESS"/>
</dbReference>
<dbReference type="EMBL" id="CP001275">
    <property type="protein sequence ID" value="ACM05394.1"/>
    <property type="molecule type" value="Genomic_DNA"/>
</dbReference>
<dbReference type="eggNOG" id="COG0589">
    <property type="taxonomic scope" value="Bacteria"/>
</dbReference>
<keyword evidence="4" id="KW-1185">Reference proteome</keyword>
<organism evidence="3 4">
    <name type="scientific">Thermomicrobium roseum (strain ATCC 27502 / DSM 5159 / P-2)</name>
    <dbReference type="NCBI Taxonomy" id="309801"/>
    <lineage>
        <taxon>Bacteria</taxon>
        <taxon>Pseudomonadati</taxon>
        <taxon>Thermomicrobiota</taxon>
        <taxon>Thermomicrobia</taxon>
        <taxon>Thermomicrobiales</taxon>
        <taxon>Thermomicrobiaceae</taxon>
        <taxon>Thermomicrobium</taxon>
    </lineage>
</organism>
<dbReference type="AlphaFoldDB" id="B9L198"/>
<gene>
    <name evidence="3" type="ordered locus">trd_1809</name>
</gene>
<dbReference type="PANTHER" id="PTHR46268:SF6">
    <property type="entry name" value="UNIVERSAL STRESS PROTEIN UP12"/>
    <property type="match status" value="1"/>
</dbReference>
<sequence>MIRSVVVPLDGSELAEAALPYGRALSERFGAKLYLVRVVDIDAPAEIAAEARDYLARVARQLGGETDITVRYGDPAAEIIDFVLELDDPAIAMTTHGRSGIGRWLFGSVADRVVRGAGAPVLLIRSSMPQREPGVVRSILVPVDGSALAEAAIPYASELARRFDATIHLVRVAETPEIYSLLSVPAGAPTSADVLNQLAQQLVEAATSYVQELGERLRGEGLRVETHVLEGIAPEQLLAFERERQPDLVVMATHGRSGFSRVVFGSVAERLLREGTVPLLLIRPPEAAQAS</sequence>
<dbReference type="RefSeq" id="WP_015922751.1">
    <property type="nucleotide sequence ID" value="NC_011959.1"/>
</dbReference>
<evidence type="ECO:0000313" key="4">
    <source>
        <dbReference type="Proteomes" id="UP000000447"/>
    </source>
</evidence>
<dbReference type="HOGENOM" id="CLU_049301_2_1_0"/>
<dbReference type="Pfam" id="PF00582">
    <property type="entry name" value="Usp"/>
    <property type="match status" value="2"/>
</dbReference>
<dbReference type="OrthoDB" id="9808582at2"/>
<dbReference type="SUPFAM" id="SSF52402">
    <property type="entry name" value="Adenine nucleotide alpha hydrolases-like"/>
    <property type="match status" value="2"/>
</dbReference>
<comment type="similarity">
    <text evidence="1">Belongs to the universal stress protein A family.</text>
</comment>
<dbReference type="Gene3D" id="3.40.50.620">
    <property type="entry name" value="HUPs"/>
    <property type="match status" value="2"/>
</dbReference>
<dbReference type="InterPro" id="IPR006016">
    <property type="entry name" value="UspA"/>
</dbReference>
<dbReference type="InterPro" id="IPR006015">
    <property type="entry name" value="Universal_stress_UspA"/>
</dbReference>
<dbReference type="PANTHER" id="PTHR46268">
    <property type="entry name" value="STRESS RESPONSE PROTEIN NHAX"/>
    <property type="match status" value="1"/>
</dbReference>
<dbReference type="STRING" id="309801.trd_1809"/>
<dbReference type="InterPro" id="IPR014729">
    <property type="entry name" value="Rossmann-like_a/b/a_fold"/>
</dbReference>
<reference evidence="3 4" key="1">
    <citation type="journal article" date="2009" name="PLoS ONE">
        <title>Complete genome sequence of the aerobic CO-oxidizing thermophile Thermomicrobium roseum.</title>
        <authorList>
            <person name="Wu D."/>
            <person name="Raymond J."/>
            <person name="Wu M."/>
            <person name="Chatterji S."/>
            <person name="Ren Q."/>
            <person name="Graham J.E."/>
            <person name="Bryant D.A."/>
            <person name="Robb F."/>
            <person name="Colman A."/>
            <person name="Tallon L.J."/>
            <person name="Badger J.H."/>
            <person name="Madupu R."/>
            <person name="Ward N.L."/>
            <person name="Eisen J.A."/>
        </authorList>
    </citation>
    <scope>NUCLEOTIDE SEQUENCE [LARGE SCALE GENOMIC DNA]</scope>
    <source>
        <strain evidence="4">ATCC 27502 / DSM 5159 / P-2</strain>
    </source>
</reference>
<feature type="domain" description="UspA" evidence="2">
    <location>
        <begin position="1"/>
        <end position="125"/>
    </location>
</feature>
<evidence type="ECO:0000259" key="2">
    <source>
        <dbReference type="Pfam" id="PF00582"/>
    </source>
</evidence>
<dbReference type="Proteomes" id="UP000000447">
    <property type="component" value="Chromosome"/>
</dbReference>
<name>B9L198_THERP</name>
<proteinExistence type="inferred from homology"/>
<evidence type="ECO:0000256" key="1">
    <source>
        <dbReference type="ARBA" id="ARBA00008791"/>
    </source>
</evidence>
<dbReference type="CDD" id="cd00293">
    <property type="entry name" value="USP-like"/>
    <property type="match status" value="2"/>
</dbReference>
<accession>B9L198</accession>
<evidence type="ECO:0000313" key="3">
    <source>
        <dbReference type="EMBL" id="ACM05394.1"/>
    </source>
</evidence>
<feature type="domain" description="UspA" evidence="2">
    <location>
        <begin position="137"/>
        <end position="283"/>
    </location>
</feature>